<evidence type="ECO:0000259" key="2">
    <source>
        <dbReference type="Pfam" id="PF07811"/>
    </source>
</evidence>
<name>A0A916TNR6_9SPHN</name>
<gene>
    <name evidence="3" type="ORF">GCM10011494_00520</name>
</gene>
<feature type="domain" description="TadE-like" evidence="2">
    <location>
        <begin position="13"/>
        <end position="55"/>
    </location>
</feature>
<keyword evidence="4" id="KW-1185">Reference proteome</keyword>
<evidence type="ECO:0000313" key="3">
    <source>
        <dbReference type="EMBL" id="GGB86136.1"/>
    </source>
</evidence>
<dbReference type="AlphaFoldDB" id="A0A916TNR6"/>
<keyword evidence="1" id="KW-0472">Membrane</keyword>
<accession>A0A916TNR6</accession>
<evidence type="ECO:0000313" key="4">
    <source>
        <dbReference type="Proteomes" id="UP000608154"/>
    </source>
</evidence>
<proteinExistence type="predicted"/>
<sequence length="126" mass="13198">MKRIRQFAGNEAGSSAAEFALVLPLVLILVFGALASGVMMYTVVKLQHATETSARCLSAQRSDCSLADITPFATGYYTGPALNGLAFAAAQDTCGYRVTASGNFDFFMGSGMLSTPVNTSACYPGF</sequence>
<feature type="transmembrane region" description="Helical" evidence="1">
    <location>
        <begin position="21"/>
        <end position="44"/>
    </location>
</feature>
<evidence type="ECO:0000256" key="1">
    <source>
        <dbReference type="SAM" id="Phobius"/>
    </source>
</evidence>
<organism evidence="3 4">
    <name type="scientific">Novosphingobium endophyticum</name>
    <dbReference type="NCBI Taxonomy" id="1955250"/>
    <lineage>
        <taxon>Bacteria</taxon>
        <taxon>Pseudomonadati</taxon>
        <taxon>Pseudomonadota</taxon>
        <taxon>Alphaproteobacteria</taxon>
        <taxon>Sphingomonadales</taxon>
        <taxon>Sphingomonadaceae</taxon>
        <taxon>Novosphingobium</taxon>
    </lineage>
</organism>
<protein>
    <recommendedName>
        <fullName evidence="2">TadE-like domain-containing protein</fullName>
    </recommendedName>
</protein>
<dbReference type="Pfam" id="PF07811">
    <property type="entry name" value="TadE"/>
    <property type="match status" value="1"/>
</dbReference>
<dbReference type="RefSeq" id="WP_188767073.1">
    <property type="nucleotide sequence ID" value="NZ_BMHK01000001.1"/>
</dbReference>
<dbReference type="InterPro" id="IPR012495">
    <property type="entry name" value="TadE-like_dom"/>
</dbReference>
<reference evidence="3" key="2">
    <citation type="submission" date="2020-09" db="EMBL/GenBank/DDBJ databases">
        <authorList>
            <person name="Sun Q."/>
            <person name="Zhou Y."/>
        </authorList>
    </citation>
    <scope>NUCLEOTIDE SEQUENCE</scope>
    <source>
        <strain evidence="3">CGMCC 1.15095</strain>
    </source>
</reference>
<comment type="caution">
    <text evidence="3">The sequence shown here is derived from an EMBL/GenBank/DDBJ whole genome shotgun (WGS) entry which is preliminary data.</text>
</comment>
<keyword evidence="1" id="KW-1133">Transmembrane helix</keyword>
<keyword evidence="1" id="KW-0812">Transmembrane</keyword>
<reference evidence="3" key="1">
    <citation type="journal article" date="2014" name="Int. J. Syst. Evol. Microbiol.">
        <title>Complete genome sequence of Corynebacterium casei LMG S-19264T (=DSM 44701T), isolated from a smear-ripened cheese.</title>
        <authorList>
            <consortium name="US DOE Joint Genome Institute (JGI-PGF)"/>
            <person name="Walter F."/>
            <person name="Albersmeier A."/>
            <person name="Kalinowski J."/>
            <person name="Ruckert C."/>
        </authorList>
    </citation>
    <scope>NUCLEOTIDE SEQUENCE</scope>
    <source>
        <strain evidence="3">CGMCC 1.15095</strain>
    </source>
</reference>
<dbReference type="Proteomes" id="UP000608154">
    <property type="component" value="Unassembled WGS sequence"/>
</dbReference>
<dbReference type="EMBL" id="BMHK01000001">
    <property type="protein sequence ID" value="GGB86136.1"/>
    <property type="molecule type" value="Genomic_DNA"/>
</dbReference>